<keyword evidence="2" id="KW-1185">Reference proteome</keyword>
<reference evidence="1 2" key="1">
    <citation type="journal article" date="2022" name="DNA Res.">
        <title>Chromosomal-level genome assembly of the orchid tree Bauhinia variegata (Leguminosae; Cercidoideae) supports the allotetraploid origin hypothesis of Bauhinia.</title>
        <authorList>
            <person name="Zhong Y."/>
            <person name="Chen Y."/>
            <person name="Zheng D."/>
            <person name="Pang J."/>
            <person name="Liu Y."/>
            <person name="Luo S."/>
            <person name="Meng S."/>
            <person name="Qian L."/>
            <person name="Wei D."/>
            <person name="Dai S."/>
            <person name="Zhou R."/>
        </authorList>
    </citation>
    <scope>NUCLEOTIDE SEQUENCE [LARGE SCALE GENOMIC DNA]</scope>
    <source>
        <strain evidence="1">BV-YZ2020</strain>
    </source>
</reference>
<accession>A0ACB9NQ21</accession>
<organism evidence="1 2">
    <name type="scientific">Bauhinia variegata</name>
    <name type="common">Purple orchid tree</name>
    <name type="synonym">Phanera variegata</name>
    <dbReference type="NCBI Taxonomy" id="167791"/>
    <lineage>
        <taxon>Eukaryota</taxon>
        <taxon>Viridiplantae</taxon>
        <taxon>Streptophyta</taxon>
        <taxon>Embryophyta</taxon>
        <taxon>Tracheophyta</taxon>
        <taxon>Spermatophyta</taxon>
        <taxon>Magnoliopsida</taxon>
        <taxon>eudicotyledons</taxon>
        <taxon>Gunneridae</taxon>
        <taxon>Pentapetalae</taxon>
        <taxon>rosids</taxon>
        <taxon>fabids</taxon>
        <taxon>Fabales</taxon>
        <taxon>Fabaceae</taxon>
        <taxon>Cercidoideae</taxon>
        <taxon>Cercideae</taxon>
        <taxon>Bauhiniinae</taxon>
        <taxon>Bauhinia</taxon>
    </lineage>
</organism>
<dbReference type="Proteomes" id="UP000828941">
    <property type="component" value="Chromosome 6"/>
</dbReference>
<proteinExistence type="predicted"/>
<evidence type="ECO:0000313" key="2">
    <source>
        <dbReference type="Proteomes" id="UP000828941"/>
    </source>
</evidence>
<comment type="caution">
    <text evidence="1">The sequence shown here is derived from an EMBL/GenBank/DDBJ whole genome shotgun (WGS) entry which is preliminary data.</text>
</comment>
<name>A0ACB9NQ21_BAUVA</name>
<protein>
    <submittedName>
        <fullName evidence="1">Uncharacterized protein</fullName>
    </submittedName>
</protein>
<evidence type="ECO:0000313" key="1">
    <source>
        <dbReference type="EMBL" id="KAI4337231.1"/>
    </source>
</evidence>
<dbReference type="EMBL" id="CM039431">
    <property type="protein sequence ID" value="KAI4337231.1"/>
    <property type="molecule type" value="Genomic_DNA"/>
</dbReference>
<gene>
    <name evidence="1" type="ORF">L6164_015674</name>
</gene>
<sequence length="762" mass="88672">MGSQAAMGSDRSRTYWTPLMERYFIDLMLEHLHRGNRVGHTFNKQAWTDMLTMFNVKFGCQYDKDILKSRYTNLWKQFNDVKNLLCHIGFSWDAARQMVVADDFVWDAYVKAHPDARSYRAKQMPNFDDLCVIYGYTTADGRYSLSSHDVSFDDELQELKLDDGLGSIAPSSNERPKTDWNADMDQFFIELLLDQVGRGNKVDNALNKKAWSEMLVMFNAKFGSQHGRRVLRHRYKKLWKYYCDIKLLLKQGFSWDENQQMLVADDGVWDAYVRVHPHARTYRLKTLPNYRDLELIFRNGADDEMSNLHLEKDFEDVIPEKKAGQGKGNNPTGTDRTRTYWTPPMDRCLIDLLLEQTTKGNKIGQTFITQAWNEMISSFNMQFKSHYDKEVLKNRYKHLRRQFNDVNNLLKQNDFSWNDKREMVVAEDNIWDAYTKVHPDARSLRVKTLPGYLKLRDIFRKESFEGRYSRLARDEDPGSELPALMTSGEESGSLPSVHDASSTIEWTESIECCFIDLLIDQVNRGNRVGNTFNEQAWNDLIEAFNAKLGLQCDRHFLEDQYSRLTKRHDDISTLLNQGGFAWDETLQMDHPDAISYRNRLLDSYHDLCKIFGNKVDDTRVGVQGQLQWLEANEITIEMDTNEKPENLVVTGNTEIPFQDKNRLTEMLFDSGPPNKKTKIDMRMHEALSEMAGAMKTLVNKEEKNSDNSSENALSVLQAMPDIDDELIIDACDLFEDERKAKTFLALDASLRKKWLLRKLRPL</sequence>